<dbReference type="Gramene" id="PVH32671">
    <property type="protein sequence ID" value="PVH32671"/>
    <property type="gene ID" value="PAHAL_9G456700"/>
</dbReference>
<keyword evidence="1" id="KW-0812">Transmembrane</keyword>
<dbReference type="Proteomes" id="UP000243499">
    <property type="component" value="Chromosome 9"/>
</dbReference>
<dbReference type="EMBL" id="CM008054">
    <property type="protein sequence ID" value="PVH32671.1"/>
    <property type="molecule type" value="Genomic_DNA"/>
</dbReference>
<evidence type="ECO:0000256" key="1">
    <source>
        <dbReference type="SAM" id="Phobius"/>
    </source>
</evidence>
<keyword evidence="1" id="KW-0472">Membrane</keyword>
<accession>A0A2T8I4T2</accession>
<gene>
    <name evidence="2" type="ORF">PAHAL_9G456700</name>
</gene>
<reference evidence="2" key="1">
    <citation type="submission" date="2018-04" db="EMBL/GenBank/DDBJ databases">
        <title>WGS assembly of Panicum hallii.</title>
        <authorList>
            <person name="Lovell J."/>
            <person name="Jenkins J."/>
            <person name="Lowry D."/>
            <person name="Mamidi S."/>
            <person name="Sreedasyam A."/>
            <person name="Weng X."/>
            <person name="Barry K."/>
            <person name="Bonette J."/>
            <person name="Campitelli B."/>
            <person name="Daum C."/>
            <person name="Gordon S."/>
            <person name="Gould B."/>
            <person name="Lipzen A."/>
            <person name="Macqueen A."/>
            <person name="Palacio-Mejia J."/>
            <person name="Plott C."/>
            <person name="Shakirov E."/>
            <person name="Shu S."/>
            <person name="Yoshinaga Y."/>
            <person name="Zane M."/>
            <person name="Rokhsar D."/>
            <person name="Grimwood J."/>
            <person name="Schmutz J."/>
            <person name="Juenger T."/>
        </authorList>
    </citation>
    <scope>NUCLEOTIDE SEQUENCE [LARGE SCALE GENOMIC DNA]</scope>
    <source>
        <strain evidence="2">FIL2</strain>
    </source>
</reference>
<dbReference type="AlphaFoldDB" id="A0A2T8I4T2"/>
<proteinExistence type="predicted"/>
<feature type="transmembrane region" description="Helical" evidence="1">
    <location>
        <begin position="12"/>
        <end position="32"/>
    </location>
</feature>
<protein>
    <submittedName>
        <fullName evidence="2">Uncharacterized protein</fullName>
    </submittedName>
</protein>
<organism evidence="2">
    <name type="scientific">Panicum hallii</name>
    <dbReference type="NCBI Taxonomy" id="206008"/>
    <lineage>
        <taxon>Eukaryota</taxon>
        <taxon>Viridiplantae</taxon>
        <taxon>Streptophyta</taxon>
        <taxon>Embryophyta</taxon>
        <taxon>Tracheophyta</taxon>
        <taxon>Spermatophyta</taxon>
        <taxon>Magnoliopsida</taxon>
        <taxon>Liliopsida</taxon>
        <taxon>Poales</taxon>
        <taxon>Poaceae</taxon>
        <taxon>PACMAD clade</taxon>
        <taxon>Panicoideae</taxon>
        <taxon>Panicodae</taxon>
        <taxon>Paniceae</taxon>
        <taxon>Panicinae</taxon>
        <taxon>Panicum</taxon>
        <taxon>Panicum sect. Panicum</taxon>
    </lineage>
</organism>
<evidence type="ECO:0000313" key="2">
    <source>
        <dbReference type="EMBL" id="PVH32671.1"/>
    </source>
</evidence>
<name>A0A2T8I4T2_9POAL</name>
<sequence>MEEQLRWSKRQAKAISWYPFMLLLFFDFQSWYPDGA</sequence>
<keyword evidence="1" id="KW-1133">Transmembrane helix</keyword>